<gene>
    <name evidence="1" type="ORF">H1R20_g4141</name>
</gene>
<evidence type="ECO:0000313" key="1">
    <source>
        <dbReference type="EMBL" id="KAJ2932956.1"/>
    </source>
</evidence>
<protein>
    <submittedName>
        <fullName evidence="1">Uncharacterized protein</fullName>
    </submittedName>
</protein>
<comment type="caution">
    <text evidence="1">The sequence shown here is derived from an EMBL/GenBank/DDBJ whole genome shotgun (WGS) entry which is preliminary data.</text>
</comment>
<proteinExistence type="predicted"/>
<keyword evidence="2" id="KW-1185">Reference proteome</keyword>
<name>A0A9W8JDQ0_9AGAR</name>
<organism evidence="1 2">
    <name type="scientific">Candolleomyces eurysporus</name>
    <dbReference type="NCBI Taxonomy" id="2828524"/>
    <lineage>
        <taxon>Eukaryota</taxon>
        <taxon>Fungi</taxon>
        <taxon>Dikarya</taxon>
        <taxon>Basidiomycota</taxon>
        <taxon>Agaricomycotina</taxon>
        <taxon>Agaricomycetes</taxon>
        <taxon>Agaricomycetidae</taxon>
        <taxon>Agaricales</taxon>
        <taxon>Agaricineae</taxon>
        <taxon>Psathyrellaceae</taxon>
        <taxon>Candolleomyces</taxon>
    </lineage>
</organism>
<dbReference type="Proteomes" id="UP001140091">
    <property type="component" value="Unassembled WGS sequence"/>
</dbReference>
<dbReference type="EMBL" id="JANBPK010000754">
    <property type="protein sequence ID" value="KAJ2932956.1"/>
    <property type="molecule type" value="Genomic_DNA"/>
</dbReference>
<dbReference type="AlphaFoldDB" id="A0A9W8JDQ0"/>
<reference evidence="1" key="1">
    <citation type="submission" date="2022-06" db="EMBL/GenBank/DDBJ databases">
        <title>Genome Sequence of Candolleomyces eurysporus.</title>
        <authorList>
            <person name="Buettner E."/>
        </authorList>
    </citation>
    <scope>NUCLEOTIDE SEQUENCE</scope>
    <source>
        <strain evidence="1">VTCC 930004</strain>
    </source>
</reference>
<sequence>MAPLSTLAANSRSVGSSFPAAVLRRSSRALRESFEITGLSSNAANAILKEAPRAWVVLVSHQHAEILKKELEINGGTVRIKTIDQIRSLVVLSRSLIHWNEIADVAKIQIKTRKANPNRLSLLVAQDLMSPRWSLSPELLDLLRPMALIVVVVAVVLLLKAWQSSQVISSLARGRDCGFILPEGVLYVYHIHLRITVVFKP</sequence>
<accession>A0A9W8JDQ0</accession>
<evidence type="ECO:0000313" key="2">
    <source>
        <dbReference type="Proteomes" id="UP001140091"/>
    </source>
</evidence>
<feature type="non-terminal residue" evidence="1">
    <location>
        <position position="1"/>
    </location>
</feature>